<dbReference type="EMBL" id="JABCUV010000003">
    <property type="protein sequence ID" value="NMW92779.1"/>
    <property type="molecule type" value="Genomic_DNA"/>
</dbReference>
<dbReference type="PROSITE" id="PS00910">
    <property type="entry name" value="UPF0029"/>
    <property type="match status" value="1"/>
</dbReference>
<reference evidence="4 7" key="2">
    <citation type="submission" date="2020-04" db="EMBL/GenBank/DDBJ databases">
        <title>Antimicrobial susceptibility and clonality of vaginal-derived multi-drug resistant Mobiluncus isolates in China.</title>
        <authorList>
            <person name="Zhang X."/>
        </authorList>
    </citation>
    <scope>NUCLEOTIDE SEQUENCE [LARGE SCALE GENOMIC DNA]</scope>
    <source>
        <strain evidence="4 7">7</strain>
    </source>
</reference>
<protein>
    <submittedName>
        <fullName evidence="5">IMPACT family member yigZ</fullName>
    </submittedName>
    <submittedName>
        <fullName evidence="4">YigZ family protein</fullName>
    </submittedName>
</protein>
<dbReference type="Pfam" id="PF01205">
    <property type="entry name" value="Impact_N"/>
    <property type="match status" value="1"/>
</dbReference>
<organism evidence="4 7">
    <name type="scientific">Mobiluncus mulieris</name>
    <dbReference type="NCBI Taxonomy" id="2052"/>
    <lineage>
        <taxon>Bacteria</taxon>
        <taxon>Bacillati</taxon>
        <taxon>Actinomycetota</taxon>
        <taxon>Actinomycetes</taxon>
        <taxon>Actinomycetales</taxon>
        <taxon>Actinomycetaceae</taxon>
        <taxon>Mobiluncus</taxon>
    </lineage>
</organism>
<evidence type="ECO:0000313" key="5">
    <source>
        <dbReference type="EMBL" id="STO17076.1"/>
    </source>
</evidence>
<dbReference type="InterPro" id="IPR036956">
    <property type="entry name" value="Impact_N_sf"/>
</dbReference>
<name>A0A2X1SF18_9ACTO</name>
<dbReference type="EMBL" id="UGGQ01000006">
    <property type="protein sequence ID" value="STO17076.1"/>
    <property type="molecule type" value="Genomic_DNA"/>
</dbReference>
<dbReference type="InterPro" id="IPR023582">
    <property type="entry name" value="Impact"/>
</dbReference>
<dbReference type="InterPro" id="IPR020568">
    <property type="entry name" value="Ribosomal_Su5_D2-typ_SF"/>
</dbReference>
<comment type="caution">
    <text evidence="4">The sequence shown here is derived from an EMBL/GenBank/DDBJ whole genome shotgun (WGS) entry which is preliminary data.</text>
</comment>
<comment type="similarity">
    <text evidence="1">Belongs to the IMPACT family.</text>
</comment>
<dbReference type="RefSeq" id="WP_004012001.1">
    <property type="nucleotide sequence ID" value="NZ_CAMUNX010000004.1"/>
</dbReference>
<feature type="region of interest" description="Disordered" evidence="2">
    <location>
        <begin position="67"/>
        <end position="94"/>
    </location>
</feature>
<gene>
    <name evidence="5" type="primary">yigZ</name>
    <name evidence="4" type="ORF">HHJ74_03520</name>
    <name evidence="5" type="ORF">NCTC11819_01659</name>
</gene>
<evidence type="ECO:0000313" key="7">
    <source>
        <dbReference type="Proteomes" id="UP000582487"/>
    </source>
</evidence>
<sequence length="253" mass="26330">MANNLVTLRARLAPDGTGGISVEQEIKRSHFLGFAARTDTEAEARAVIEAQRRRYPDARHHCTAFTFLPDGPDSRAQPVTRSSDDGEPSGTAGRPMLETLLGSGLQNVTVVVTRYFGGIKLGTGGLVRAYSGAVAAVLAGAARVRVSRLPVVAFEVSLSQAAALEPWLRSRGWVPLAVDWGASLGAILGAGGAGMAPHETASLGASRGGDPTAVFRLALDGVTEAELATALSEQLAARVELHRAGVQVIESNV</sequence>
<dbReference type="Gene3D" id="3.30.230.30">
    <property type="entry name" value="Impact, N-terminal domain"/>
    <property type="match status" value="1"/>
</dbReference>
<evidence type="ECO:0000256" key="2">
    <source>
        <dbReference type="SAM" id="MobiDB-lite"/>
    </source>
</evidence>
<dbReference type="OrthoDB" id="9813771at2"/>
<dbReference type="GeneID" id="61168288"/>
<dbReference type="InterPro" id="IPR020569">
    <property type="entry name" value="UPF0029_Impact_CS"/>
</dbReference>
<evidence type="ECO:0000313" key="4">
    <source>
        <dbReference type="EMBL" id="NMW92779.1"/>
    </source>
</evidence>
<dbReference type="GO" id="GO:0006446">
    <property type="term" value="P:regulation of translational initiation"/>
    <property type="evidence" value="ECO:0007669"/>
    <property type="project" value="TreeGrafter"/>
</dbReference>
<evidence type="ECO:0000313" key="6">
    <source>
        <dbReference type="Proteomes" id="UP000255284"/>
    </source>
</evidence>
<dbReference type="PANTHER" id="PTHR16301">
    <property type="entry name" value="IMPACT-RELATED"/>
    <property type="match status" value="1"/>
</dbReference>
<evidence type="ECO:0000259" key="3">
    <source>
        <dbReference type="Pfam" id="PF01205"/>
    </source>
</evidence>
<feature type="domain" description="Impact N-terminal" evidence="3">
    <location>
        <begin position="27"/>
        <end position="138"/>
    </location>
</feature>
<proteinExistence type="inferred from homology"/>
<dbReference type="PANTHER" id="PTHR16301:SF20">
    <property type="entry name" value="IMPACT FAMILY MEMBER YIGZ"/>
    <property type="match status" value="1"/>
</dbReference>
<dbReference type="InterPro" id="IPR001498">
    <property type="entry name" value="Impact_N"/>
</dbReference>
<evidence type="ECO:0000256" key="1">
    <source>
        <dbReference type="ARBA" id="ARBA00007665"/>
    </source>
</evidence>
<reference evidence="5 6" key="1">
    <citation type="submission" date="2018-06" db="EMBL/GenBank/DDBJ databases">
        <authorList>
            <consortium name="Pathogen Informatics"/>
            <person name="Doyle S."/>
        </authorList>
    </citation>
    <scope>NUCLEOTIDE SEQUENCE [LARGE SCALE GENOMIC DNA]</scope>
    <source>
        <strain evidence="5 6">NCTC11819</strain>
    </source>
</reference>
<dbReference type="Proteomes" id="UP000255284">
    <property type="component" value="Unassembled WGS sequence"/>
</dbReference>
<dbReference type="GO" id="GO:0005737">
    <property type="term" value="C:cytoplasm"/>
    <property type="evidence" value="ECO:0007669"/>
    <property type="project" value="TreeGrafter"/>
</dbReference>
<dbReference type="SUPFAM" id="SSF54211">
    <property type="entry name" value="Ribosomal protein S5 domain 2-like"/>
    <property type="match status" value="1"/>
</dbReference>
<dbReference type="AlphaFoldDB" id="A0A2X1SF18"/>
<accession>A0A2X1SF18</accession>
<dbReference type="Proteomes" id="UP000582487">
    <property type="component" value="Unassembled WGS sequence"/>
</dbReference>